<dbReference type="EMBL" id="PGOZ01000003">
    <property type="protein sequence ID" value="PJI33248.1"/>
    <property type="molecule type" value="Genomic_DNA"/>
</dbReference>
<comment type="catalytic activity">
    <reaction evidence="9 10">
        <text>NAD(+) + (deoxyribonucleotide)n-3'-hydroxyl + 5'-phospho-(deoxyribonucleotide)m = (deoxyribonucleotide)n+m + AMP + beta-nicotinamide D-nucleotide.</text>
        <dbReference type="EC" id="6.5.1.2"/>
    </reaction>
</comment>
<dbReference type="GO" id="GO:0006260">
    <property type="term" value="P:DNA replication"/>
    <property type="evidence" value="ECO:0007669"/>
    <property type="project" value="UniProtKB-KW"/>
</dbReference>
<dbReference type="InterPro" id="IPR001679">
    <property type="entry name" value="DNA_ligase"/>
</dbReference>
<evidence type="ECO:0000256" key="2">
    <source>
        <dbReference type="ARBA" id="ARBA00022598"/>
    </source>
</evidence>
<feature type="active site" description="N6-AMP-lysine intermediate" evidence="10">
    <location>
        <position position="140"/>
    </location>
</feature>
<dbReference type="RefSeq" id="WP_100357357.1">
    <property type="nucleotide sequence ID" value="NZ_CP083759.1"/>
</dbReference>
<dbReference type="GO" id="GO:0003911">
    <property type="term" value="F:DNA ligase (NAD+) activity"/>
    <property type="evidence" value="ECO:0007669"/>
    <property type="project" value="UniProtKB-UniRule"/>
</dbReference>
<dbReference type="Gene3D" id="1.10.150.20">
    <property type="entry name" value="5' to 3' exonuclease, C-terminal subdomain"/>
    <property type="match status" value="1"/>
</dbReference>
<dbReference type="Proteomes" id="UP000242351">
    <property type="component" value="Unassembled WGS sequence"/>
</dbReference>
<dbReference type="SUPFAM" id="SSF56091">
    <property type="entry name" value="DNA ligase/mRNA capping enzyme, catalytic domain"/>
    <property type="match status" value="1"/>
</dbReference>
<feature type="binding site" evidence="10">
    <location>
        <begin position="102"/>
        <end position="103"/>
    </location>
    <ligand>
        <name>NAD(+)</name>
        <dbReference type="ChEBI" id="CHEBI:57540"/>
    </ligand>
</feature>
<keyword evidence="10" id="KW-0464">Manganese</keyword>
<gene>
    <name evidence="10" type="primary">ligA</name>
    <name evidence="12" type="ORF">CU320_04630</name>
</gene>
<dbReference type="InterPro" id="IPR012340">
    <property type="entry name" value="NA-bd_OB-fold"/>
</dbReference>
<dbReference type="GO" id="GO:0006281">
    <property type="term" value="P:DNA repair"/>
    <property type="evidence" value="ECO:0007669"/>
    <property type="project" value="UniProtKB-KW"/>
</dbReference>
<dbReference type="Pfam" id="PF00533">
    <property type="entry name" value="BRCT"/>
    <property type="match status" value="1"/>
</dbReference>
<dbReference type="PROSITE" id="PS50172">
    <property type="entry name" value="BRCT"/>
    <property type="match status" value="1"/>
</dbReference>
<dbReference type="SMART" id="SM00532">
    <property type="entry name" value="LIGANc"/>
    <property type="match status" value="1"/>
</dbReference>
<feature type="binding site" evidence="10">
    <location>
        <begin position="60"/>
        <end position="64"/>
    </location>
    <ligand>
        <name>NAD(+)</name>
        <dbReference type="ChEBI" id="CHEBI:57540"/>
    </ligand>
</feature>
<dbReference type="Gene3D" id="3.40.50.10190">
    <property type="entry name" value="BRCT domain"/>
    <property type="match status" value="1"/>
</dbReference>
<dbReference type="Gene3D" id="3.30.470.30">
    <property type="entry name" value="DNA ligase/mRNA capping enzyme"/>
    <property type="match status" value="1"/>
</dbReference>
<protein>
    <recommendedName>
        <fullName evidence="10">DNA ligase</fullName>
        <ecNumber evidence="10">6.5.1.2</ecNumber>
    </recommendedName>
    <alternativeName>
        <fullName evidence="10">Polydeoxyribonucleotide synthase [NAD(+)]</fullName>
    </alternativeName>
</protein>
<keyword evidence="10" id="KW-0460">Magnesium</keyword>
<dbReference type="PIRSF" id="PIRSF001604">
    <property type="entry name" value="LigA"/>
    <property type="match status" value="1"/>
</dbReference>
<dbReference type="InterPro" id="IPR001357">
    <property type="entry name" value="BRCT_dom"/>
</dbReference>
<dbReference type="SUPFAM" id="SSF50249">
    <property type="entry name" value="Nucleic acid-binding proteins"/>
    <property type="match status" value="1"/>
</dbReference>
<dbReference type="InterPro" id="IPR013840">
    <property type="entry name" value="DNAligase_N"/>
</dbReference>
<organism evidence="12 13">
    <name type="scientific">Acinetobacter pseudolwoffii</name>
    <dbReference type="NCBI Taxonomy" id="2053287"/>
    <lineage>
        <taxon>Bacteria</taxon>
        <taxon>Pseudomonadati</taxon>
        <taxon>Pseudomonadota</taxon>
        <taxon>Gammaproteobacteria</taxon>
        <taxon>Moraxellales</taxon>
        <taxon>Moraxellaceae</taxon>
        <taxon>Acinetobacter</taxon>
    </lineage>
</organism>
<feature type="binding site" evidence="10">
    <location>
        <position position="403"/>
    </location>
    <ligand>
        <name>Zn(2+)</name>
        <dbReference type="ChEBI" id="CHEBI:29105"/>
    </ligand>
</feature>
<feature type="binding site" evidence="10">
    <location>
        <position position="409"/>
    </location>
    <ligand>
        <name>Zn(2+)</name>
        <dbReference type="ChEBI" id="CHEBI:29105"/>
    </ligand>
</feature>
<evidence type="ECO:0000256" key="7">
    <source>
        <dbReference type="ARBA" id="ARBA00023027"/>
    </source>
</evidence>
<name>A0A2H9UNF2_9GAMM</name>
<reference evidence="12 13" key="1">
    <citation type="submission" date="2017-11" db="EMBL/GenBank/DDBJ databases">
        <authorList>
            <person name="Han C.G."/>
        </authorList>
    </citation>
    <scope>NUCLEOTIDE SEQUENCE [LARGE SCALE GENOMIC DNA]</scope>
    <source>
        <strain evidence="12 13">ANC 5347</strain>
    </source>
</reference>
<dbReference type="AlphaFoldDB" id="A0A2H9UNF2"/>
<evidence type="ECO:0000259" key="11">
    <source>
        <dbReference type="PROSITE" id="PS50172"/>
    </source>
</evidence>
<evidence type="ECO:0000256" key="1">
    <source>
        <dbReference type="ARBA" id="ARBA00004067"/>
    </source>
</evidence>
<keyword evidence="2 10" id="KW-0436">Ligase</keyword>
<dbReference type="Gene3D" id="3.30.1490.70">
    <property type="match status" value="1"/>
</dbReference>
<comment type="cofactor">
    <cofactor evidence="10">
        <name>Mg(2+)</name>
        <dbReference type="ChEBI" id="CHEBI:18420"/>
    </cofactor>
    <cofactor evidence="10">
        <name>Mn(2+)</name>
        <dbReference type="ChEBI" id="CHEBI:29035"/>
    </cofactor>
</comment>
<evidence type="ECO:0000256" key="5">
    <source>
        <dbReference type="ARBA" id="ARBA00022763"/>
    </source>
</evidence>
<dbReference type="HAMAP" id="MF_01588">
    <property type="entry name" value="DNA_ligase_A"/>
    <property type="match status" value="1"/>
</dbReference>
<dbReference type="Pfam" id="PF14520">
    <property type="entry name" value="HHH_5"/>
    <property type="match status" value="1"/>
</dbReference>
<evidence type="ECO:0000313" key="13">
    <source>
        <dbReference type="Proteomes" id="UP000242351"/>
    </source>
</evidence>
<dbReference type="InterPro" id="IPR013839">
    <property type="entry name" value="DNAligase_adenylation"/>
</dbReference>
<comment type="caution">
    <text evidence="12">The sequence shown here is derived from an EMBL/GenBank/DDBJ whole genome shotgun (WGS) entry which is preliminary data.</text>
</comment>
<feature type="domain" description="BRCT" evidence="11">
    <location>
        <begin position="567"/>
        <end position="647"/>
    </location>
</feature>
<comment type="similarity">
    <text evidence="10">Belongs to the NAD-dependent DNA ligase family. LigA subfamily.</text>
</comment>
<evidence type="ECO:0000313" key="12">
    <source>
        <dbReference type="EMBL" id="PJI33248.1"/>
    </source>
</evidence>
<proteinExistence type="inferred from homology"/>
<comment type="function">
    <text evidence="1 10">DNA ligase that catalyzes the formation of phosphodiester linkages between 5'-phosphoryl and 3'-hydroxyl groups in double-stranded DNA using NAD as a coenzyme and as the energy source for the reaction. It is essential for DNA replication and repair of damaged DNA.</text>
</comment>
<feature type="binding site" evidence="10">
    <location>
        <position position="390"/>
    </location>
    <ligand>
        <name>Zn(2+)</name>
        <dbReference type="ChEBI" id="CHEBI:29105"/>
    </ligand>
</feature>
<dbReference type="Gene3D" id="2.40.50.140">
    <property type="entry name" value="Nucleic acid-binding proteins"/>
    <property type="match status" value="1"/>
</dbReference>
<comment type="caution">
    <text evidence="10">Lacks conserved residue(s) required for the propagation of feature annotation.</text>
</comment>
<dbReference type="GO" id="GO:0046872">
    <property type="term" value="F:metal ion binding"/>
    <property type="evidence" value="ECO:0007669"/>
    <property type="project" value="UniProtKB-KW"/>
</dbReference>
<dbReference type="SUPFAM" id="SSF47781">
    <property type="entry name" value="RuvA domain 2-like"/>
    <property type="match status" value="1"/>
</dbReference>
<reference evidence="12 13" key="2">
    <citation type="submission" date="2017-12" db="EMBL/GenBank/DDBJ databases">
        <title>Revising the taxonomy of the Acinetobacter lwoffii group: the description of Acinetobacter pseudolwoffii sp. nov. and emended description of Acinetobacter lwoffii.</title>
        <authorList>
            <person name="Nemec A."/>
        </authorList>
    </citation>
    <scope>NUCLEOTIDE SEQUENCE [LARGE SCALE GENOMIC DNA]</scope>
    <source>
        <strain evidence="12 13">ANC 5347</strain>
    </source>
</reference>
<dbReference type="EC" id="6.5.1.2" evidence="10"/>
<dbReference type="Pfam" id="PF01653">
    <property type="entry name" value="DNA_ligase_aden"/>
    <property type="match status" value="1"/>
</dbReference>
<feature type="binding site" evidence="10">
    <location>
        <position position="299"/>
    </location>
    <ligand>
        <name>NAD(+)</name>
        <dbReference type="ChEBI" id="CHEBI:57540"/>
    </ligand>
</feature>
<keyword evidence="4 10" id="KW-0479">Metal-binding</keyword>
<dbReference type="SUPFAM" id="SSF52113">
    <property type="entry name" value="BRCT domain"/>
    <property type="match status" value="1"/>
</dbReference>
<evidence type="ECO:0000256" key="9">
    <source>
        <dbReference type="ARBA" id="ARBA00034005"/>
    </source>
</evidence>
<dbReference type="InterPro" id="IPR004150">
    <property type="entry name" value="NAD_DNA_ligase_OB"/>
</dbReference>
<keyword evidence="5 10" id="KW-0227">DNA damage</keyword>
<keyword evidence="8 10" id="KW-0234">DNA repair</keyword>
<feature type="binding site" evidence="10">
    <location>
        <position position="387"/>
    </location>
    <ligand>
        <name>Zn(2+)</name>
        <dbReference type="ChEBI" id="CHEBI:29105"/>
    </ligand>
</feature>
<evidence type="ECO:0000256" key="8">
    <source>
        <dbReference type="ARBA" id="ARBA00023204"/>
    </source>
</evidence>
<dbReference type="CDD" id="cd17748">
    <property type="entry name" value="BRCT_DNA_ligase_like"/>
    <property type="match status" value="1"/>
</dbReference>
<evidence type="ECO:0000256" key="6">
    <source>
        <dbReference type="ARBA" id="ARBA00022833"/>
    </source>
</evidence>
<feature type="binding site" evidence="10">
    <location>
        <position position="187"/>
    </location>
    <ligand>
        <name>NAD(+)</name>
        <dbReference type="ChEBI" id="CHEBI:57540"/>
    </ligand>
</feature>
<keyword evidence="3 10" id="KW-0235">DNA replication</keyword>
<dbReference type="SMART" id="SM00292">
    <property type="entry name" value="BRCT"/>
    <property type="match status" value="1"/>
</dbReference>
<keyword evidence="6 10" id="KW-0862">Zinc</keyword>
<evidence type="ECO:0000256" key="10">
    <source>
        <dbReference type="HAMAP-Rule" id="MF_01588"/>
    </source>
</evidence>
<dbReference type="InterPro" id="IPR036420">
    <property type="entry name" value="BRCT_dom_sf"/>
</dbReference>
<dbReference type="InterPro" id="IPR010994">
    <property type="entry name" value="RuvA_2-like"/>
</dbReference>
<evidence type="ECO:0000256" key="3">
    <source>
        <dbReference type="ARBA" id="ARBA00022705"/>
    </source>
</evidence>
<feature type="binding site" evidence="10">
    <location>
        <position position="156"/>
    </location>
    <ligand>
        <name>NAD(+)</name>
        <dbReference type="ChEBI" id="CHEBI:57540"/>
    </ligand>
</feature>
<dbReference type="Pfam" id="PF03120">
    <property type="entry name" value="OB_DNA_ligase"/>
    <property type="match status" value="1"/>
</dbReference>
<sequence>MSKYIFNDNQIAIIEKLDLNLGIEEAEKLFTSDEHSWEELETLLKVANALYRSGYPIIEDETYDEYLNYFKTHDPDNPYLLNVEPEVLIDSKTVRLPKKMLSTDKAYSFEEIKKWTERITKAASEIDFDQNLIRIRVTPKLDGYAAYDDGITLYTRGDGTRGQDITRAFERGLKVSENAGRGLGPGEIVIKKSYFDEVLSEKFENSRNIQAAIIAEKKVDEDVQKAIDEGACVFYPFSLLENWTGSIEELLSNFESILEDIWNSVDFDVDGLILESTNEPIKEHMGSTRKFHRWQIAFKVNDATAEVEVLEVVPQTSRTGRVSPVAVLVPTKLSGATLSRATVHNYSMVKKNGVGPGAIIKLVRSGLVIPKIEEVIKPVEPELPKNCPSCDAHLIWEGDHLICPNKSDCPSQTENTLIHFFKTLGNVDGFGPKVIEKIANQGIKHIHEIYQIPKHQFVEFGFGDKTSQNLIDQLQASREIEIEDWRFLAAFGVTRLAGGNCEKLLQHYDVIEVFEISVEDVVKIDGFANLSAEAIVEGLANVREEFFKVFNLGFNLSVTPKESDRESSDSPIAGAVVVFTGSMQQGSRDDMEKNAKALGAKVAKSVTGKTTYLVTGDKVGETKINAARDKGVKVLTEQEYFKLIGEL</sequence>
<keyword evidence="7 10" id="KW-0520">NAD</keyword>
<accession>A0A2H9UNF2</accession>
<evidence type="ECO:0000256" key="4">
    <source>
        <dbReference type="ARBA" id="ARBA00022723"/>
    </source>
</evidence>